<keyword evidence="3 10" id="KW-0645">Protease</keyword>
<evidence type="ECO:0000256" key="7">
    <source>
        <dbReference type="ARBA" id="ARBA00023240"/>
    </source>
</evidence>
<dbReference type="GO" id="GO:0005576">
    <property type="term" value="C:extracellular region"/>
    <property type="evidence" value="ECO:0007669"/>
    <property type="project" value="UniProtKB-SubCell"/>
</dbReference>
<keyword evidence="7" id="KW-1199">Hemostasis impairing toxin</keyword>
<proteinExistence type="predicted"/>
<dbReference type="GO" id="GO:0006508">
    <property type="term" value="P:proteolysis"/>
    <property type="evidence" value="ECO:0007669"/>
    <property type="project" value="UniProtKB-KW"/>
</dbReference>
<evidence type="ECO:0000256" key="3">
    <source>
        <dbReference type="ARBA" id="ARBA00022670"/>
    </source>
</evidence>
<reference evidence="13" key="1">
    <citation type="submission" date="2021-04" db="EMBL/GenBank/DDBJ databases">
        <authorList>
            <person name="Tunstrom K."/>
        </authorList>
    </citation>
    <scope>NUCLEOTIDE SEQUENCE</scope>
</reference>
<evidence type="ECO:0000256" key="9">
    <source>
        <dbReference type="ARBA" id="ARBA00084094"/>
    </source>
</evidence>
<dbReference type="InterPro" id="IPR001254">
    <property type="entry name" value="Trypsin_dom"/>
</dbReference>
<evidence type="ECO:0000256" key="1">
    <source>
        <dbReference type="ARBA" id="ARBA00004239"/>
    </source>
</evidence>
<feature type="chain" id="PRO_5035789521" evidence="11">
    <location>
        <begin position="18"/>
        <end position="299"/>
    </location>
</feature>
<keyword evidence="5 10" id="KW-0720">Serine protease</keyword>
<evidence type="ECO:0000256" key="10">
    <source>
        <dbReference type="RuleBase" id="RU363034"/>
    </source>
</evidence>
<dbReference type="PANTHER" id="PTHR24276:SF98">
    <property type="entry name" value="FI18310P1-RELATED"/>
    <property type="match status" value="1"/>
</dbReference>
<dbReference type="Pfam" id="PF00089">
    <property type="entry name" value="Trypsin"/>
    <property type="match status" value="1"/>
</dbReference>
<name>A0A8S3WBL6_PARAO</name>
<keyword evidence="4 10" id="KW-0378">Hydrolase</keyword>
<evidence type="ECO:0000256" key="6">
    <source>
        <dbReference type="ARBA" id="ARBA00023157"/>
    </source>
</evidence>
<protein>
    <submittedName>
        <fullName evidence="13">(apollo) hypothetical protein</fullName>
    </submittedName>
</protein>
<keyword evidence="11" id="KW-0732">Signal</keyword>
<feature type="signal peptide" evidence="11">
    <location>
        <begin position="1"/>
        <end position="17"/>
    </location>
</feature>
<evidence type="ECO:0000256" key="4">
    <source>
        <dbReference type="ARBA" id="ARBA00022801"/>
    </source>
</evidence>
<evidence type="ECO:0000256" key="5">
    <source>
        <dbReference type="ARBA" id="ARBA00022825"/>
    </source>
</evidence>
<dbReference type="PROSITE" id="PS50240">
    <property type="entry name" value="TRYPSIN_DOM"/>
    <property type="match status" value="1"/>
</dbReference>
<keyword evidence="6" id="KW-1015">Disulfide bond</keyword>
<dbReference type="GO" id="GO:0004252">
    <property type="term" value="F:serine-type endopeptidase activity"/>
    <property type="evidence" value="ECO:0007669"/>
    <property type="project" value="InterPro"/>
</dbReference>
<accession>A0A8S3WBL6</accession>
<feature type="domain" description="Peptidase S1" evidence="12">
    <location>
        <begin position="62"/>
        <end position="299"/>
    </location>
</feature>
<evidence type="ECO:0000313" key="13">
    <source>
        <dbReference type="EMBL" id="CAG4951014.1"/>
    </source>
</evidence>
<gene>
    <name evidence="13" type="ORF">PAPOLLO_LOCUS4315</name>
</gene>
<dbReference type="EMBL" id="CAJQZP010000246">
    <property type="protein sequence ID" value="CAG4951014.1"/>
    <property type="molecule type" value="Genomic_DNA"/>
</dbReference>
<evidence type="ECO:0000256" key="2">
    <source>
        <dbReference type="ARBA" id="ARBA00022656"/>
    </source>
</evidence>
<dbReference type="GO" id="GO:0090729">
    <property type="term" value="F:toxin activity"/>
    <property type="evidence" value="ECO:0007669"/>
    <property type="project" value="UniProtKB-KW"/>
</dbReference>
<dbReference type="CDD" id="cd00190">
    <property type="entry name" value="Tryp_SPc"/>
    <property type="match status" value="1"/>
</dbReference>
<dbReference type="AlphaFoldDB" id="A0A8S3WBL6"/>
<evidence type="ECO:0000259" key="12">
    <source>
        <dbReference type="PROSITE" id="PS50240"/>
    </source>
</evidence>
<keyword evidence="14" id="KW-1185">Reference proteome</keyword>
<sequence length="299" mass="31464">MRIFLLIASCLVAFSVARVPPPVVEPLVDYHETVGIPLATRIKEAEDAIMVGADGEVTDIRIVGGVVAPVNAHPYLAGLIITFVNIAGTSACGSSLISANRLVTAAHCWYHSLQANQFVVVLGSQYLFYGGTRIATSTVITHPQYSPSTLVNDIAVIYLPTSVFFSASIQPIALPSGTQLWDSFTGEWATAAGYGKTNDQQTGVSVSSVVSHVILQVITVQQCQAVFGSWATANNICTNGAGGVGICGGDSGGPLVVYRNGQNILVGISSFVANIGCQLGYPSAFTRVTSFYSFIIQHM</sequence>
<dbReference type="OrthoDB" id="5565075at2759"/>
<comment type="caution">
    <text evidence="13">The sequence shown here is derived from an EMBL/GenBank/DDBJ whole genome shotgun (WGS) entry which is preliminary data.</text>
</comment>
<keyword evidence="2" id="KW-0800">Toxin</keyword>
<dbReference type="InterPro" id="IPR050430">
    <property type="entry name" value="Peptidase_S1"/>
</dbReference>
<dbReference type="InterPro" id="IPR033116">
    <property type="entry name" value="TRYPSIN_SER"/>
</dbReference>
<evidence type="ECO:0000313" key="14">
    <source>
        <dbReference type="Proteomes" id="UP000691718"/>
    </source>
</evidence>
<dbReference type="InterPro" id="IPR018114">
    <property type="entry name" value="TRYPSIN_HIS"/>
</dbReference>
<keyword evidence="9" id="KW-1205">Fibrinolytic toxin</keyword>
<evidence type="ECO:0000256" key="8">
    <source>
        <dbReference type="ARBA" id="ARBA00055534"/>
    </source>
</evidence>
<dbReference type="PROSITE" id="PS00135">
    <property type="entry name" value="TRYPSIN_SER"/>
    <property type="match status" value="1"/>
</dbReference>
<organism evidence="13 14">
    <name type="scientific">Parnassius apollo</name>
    <name type="common">Apollo butterfly</name>
    <name type="synonym">Papilio apollo</name>
    <dbReference type="NCBI Taxonomy" id="110799"/>
    <lineage>
        <taxon>Eukaryota</taxon>
        <taxon>Metazoa</taxon>
        <taxon>Ecdysozoa</taxon>
        <taxon>Arthropoda</taxon>
        <taxon>Hexapoda</taxon>
        <taxon>Insecta</taxon>
        <taxon>Pterygota</taxon>
        <taxon>Neoptera</taxon>
        <taxon>Endopterygota</taxon>
        <taxon>Lepidoptera</taxon>
        <taxon>Glossata</taxon>
        <taxon>Ditrysia</taxon>
        <taxon>Papilionoidea</taxon>
        <taxon>Papilionidae</taxon>
        <taxon>Parnassiinae</taxon>
        <taxon>Parnassini</taxon>
        <taxon>Parnassius</taxon>
        <taxon>Parnassius</taxon>
    </lineage>
</organism>
<comment type="subcellular location">
    <subcellularLocation>
        <location evidence="1">Secreted</location>
        <location evidence="1">Extracellular space</location>
    </subcellularLocation>
</comment>
<comment type="function">
    <text evidence="8">Fibrinolytic activity; shows preferential cleavage of Arg-Gly bonds in all three fibrinogen chains. Contact with the caterpillars causes severe bleeding, due the anticoagulant effect of the protein.</text>
</comment>
<evidence type="ECO:0000256" key="11">
    <source>
        <dbReference type="SAM" id="SignalP"/>
    </source>
</evidence>
<dbReference type="PROSITE" id="PS00134">
    <property type="entry name" value="TRYPSIN_HIS"/>
    <property type="match status" value="1"/>
</dbReference>
<dbReference type="FunFam" id="2.40.10.10:FF:000068">
    <property type="entry name" value="transmembrane protease serine 2"/>
    <property type="match status" value="1"/>
</dbReference>
<dbReference type="Proteomes" id="UP000691718">
    <property type="component" value="Unassembled WGS sequence"/>
</dbReference>
<dbReference type="PANTHER" id="PTHR24276">
    <property type="entry name" value="POLYSERASE-RELATED"/>
    <property type="match status" value="1"/>
</dbReference>
<dbReference type="SMART" id="SM00020">
    <property type="entry name" value="Tryp_SPc"/>
    <property type="match status" value="1"/>
</dbReference>